<evidence type="ECO:0000256" key="7">
    <source>
        <dbReference type="SAM" id="Phobius"/>
    </source>
</evidence>
<feature type="transmembrane region" description="Helical" evidence="7">
    <location>
        <begin position="21"/>
        <end position="39"/>
    </location>
</feature>
<dbReference type="InterPro" id="IPR004089">
    <property type="entry name" value="MCPsignal_dom"/>
</dbReference>
<dbReference type="InterPro" id="IPR000727">
    <property type="entry name" value="T_SNARE_dom"/>
</dbReference>
<dbReference type="PRINTS" id="PR00260">
    <property type="entry name" value="CHEMTRNSDUCR"/>
</dbReference>
<keyword evidence="7" id="KW-1133">Transmembrane helix</keyword>
<keyword evidence="6" id="KW-0175">Coiled coil</keyword>
<dbReference type="CDD" id="cd06225">
    <property type="entry name" value="HAMP"/>
    <property type="match status" value="1"/>
</dbReference>
<dbReference type="PROSITE" id="PS50192">
    <property type="entry name" value="T_SNARE"/>
    <property type="match status" value="1"/>
</dbReference>
<dbReference type="PROSITE" id="PS50111">
    <property type="entry name" value="CHEMOTAXIS_TRANSDUC_2"/>
    <property type="match status" value="1"/>
</dbReference>
<feature type="transmembrane region" description="Helical" evidence="7">
    <location>
        <begin position="340"/>
        <end position="362"/>
    </location>
</feature>
<comment type="similarity">
    <text evidence="4">Belongs to the methyl-accepting chemotaxis (MCP) protein family.</text>
</comment>
<evidence type="ECO:0000313" key="12">
    <source>
        <dbReference type="Proteomes" id="UP001243009"/>
    </source>
</evidence>
<dbReference type="Proteomes" id="UP001243009">
    <property type="component" value="Unassembled WGS sequence"/>
</dbReference>
<feature type="domain" description="HAMP" evidence="10">
    <location>
        <begin position="363"/>
        <end position="416"/>
    </location>
</feature>
<keyword evidence="7" id="KW-0472">Membrane</keyword>
<sequence>MPPDPSAATRTSRAGLTIRHALLGAILALTVVIACGLGWQVRNGWQALAAAQAARQADEAANRFAAGLFEVLMERLATNNALQAPGPATSEDLAEIARRRAAVAANFAPGLAVLSIEEFYGRETLLAELRSALERADGFRRRADEAIRLPREQRDEALRRDFIPTITASVNAALNLWFAASHAVAAADPVLARLAVVKELGWRARDTAGFERSNIASAIAAGQPVAADRVAANAAIRSRVDLIWQQIGVLAPEADPATHPALRAAVRAARGEYFEAFRRLADEMVQKGAEAPGGRYPMDSTRYVATTTPQLGTLLEVMHAAGRASEARAGEIVDGARTDLATAAGLLLIGLAAAGAAAWVVARRVLRPLANLGAETARMAAGDLDTEVSAAGRGDEIGALAAALITLRDGARRARALEAEAEAMRARAEGERRSAQLALAEDVERALGGIAGTLVTAASRLDGTVEDLARGAGATATEAAQAAAGAAQASGNVQTVAAAAEEMAASIGEITRQVAEAAEVARRAAAEAEATDGTVRALAEGAGRIGDVVRLIGDIAGQTNLLALNATIEAARAGEAGKGFAVVASEVKTLAAQTARATEEIGRQITDMQAATGQAVEAIRSIGGTVARSSEIATTIAAAVEEQGAATREIARNVTEAARRTDEVSAGVGRVTASVDGTTAALREFRSGAEAVARQGEALRGELSGLVARLRGEGGRAA</sequence>
<dbReference type="Gene3D" id="1.10.287.950">
    <property type="entry name" value="Methyl-accepting chemotaxis protein"/>
    <property type="match status" value="1"/>
</dbReference>
<dbReference type="EMBL" id="JAUTWS010000005">
    <property type="protein sequence ID" value="MDO9708039.1"/>
    <property type="molecule type" value="Genomic_DNA"/>
</dbReference>
<dbReference type="InterPro" id="IPR004090">
    <property type="entry name" value="Chemotax_Me-accpt_rcpt"/>
</dbReference>
<comment type="caution">
    <text evidence="11">The sequence shown here is derived from an EMBL/GenBank/DDBJ whole genome shotgun (WGS) entry which is preliminary data.</text>
</comment>
<keyword evidence="12" id="KW-1185">Reference proteome</keyword>
<evidence type="ECO:0000259" key="8">
    <source>
        <dbReference type="PROSITE" id="PS50111"/>
    </source>
</evidence>
<proteinExistence type="inferred from homology"/>
<evidence type="ECO:0000256" key="2">
    <source>
        <dbReference type="ARBA" id="ARBA00022519"/>
    </source>
</evidence>
<dbReference type="SMART" id="SM00304">
    <property type="entry name" value="HAMP"/>
    <property type="match status" value="1"/>
</dbReference>
<dbReference type="RefSeq" id="WP_305102909.1">
    <property type="nucleotide sequence ID" value="NZ_JAUTWS010000005.1"/>
</dbReference>
<protein>
    <submittedName>
        <fullName evidence="11">Methyl-accepting chemotaxis protein</fullName>
    </submittedName>
</protein>
<keyword evidence="2" id="KW-1003">Cell membrane</keyword>
<evidence type="ECO:0000259" key="9">
    <source>
        <dbReference type="PROSITE" id="PS50192"/>
    </source>
</evidence>
<keyword evidence="2" id="KW-0997">Cell inner membrane</keyword>
<keyword evidence="3 5" id="KW-0807">Transducer</keyword>
<feature type="domain" description="T-SNARE coiled-coil homology" evidence="9">
    <location>
        <begin position="609"/>
        <end position="671"/>
    </location>
</feature>
<evidence type="ECO:0000259" key="10">
    <source>
        <dbReference type="PROSITE" id="PS50885"/>
    </source>
</evidence>
<reference evidence="11 12" key="1">
    <citation type="submission" date="2023-08" db="EMBL/GenBank/DDBJ databases">
        <title>The draft genome sequence of Paracraurococcus sp. LOR1-02.</title>
        <authorList>
            <person name="Kingkaew E."/>
            <person name="Tanasupawat S."/>
        </authorList>
    </citation>
    <scope>NUCLEOTIDE SEQUENCE [LARGE SCALE GENOMIC DNA]</scope>
    <source>
        <strain evidence="11 12">LOR1-02</strain>
    </source>
</reference>
<dbReference type="PROSITE" id="PS50885">
    <property type="entry name" value="HAMP"/>
    <property type="match status" value="1"/>
</dbReference>
<keyword evidence="7" id="KW-0812">Transmembrane</keyword>
<feature type="coiled-coil region" evidence="6">
    <location>
        <begin position="407"/>
        <end position="434"/>
    </location>
</feature>
<evidence type="ECO:0000256" key="1">
    <source>
        <dbReference type="ARBA" id="ARBA00004429"/>
    </source>
</evidence>
<feature type="domain" description="Methyl-accepting transducer" evidence="8">
    <location>
        <begin position="457"/>
        <end position="679"/>
    </location>
</feature>
<evidence type="ECO:0000256" key="5">
    <source>
        <dbReference type="PROSITE-ProRule" id="PRU00284"/>
    </source>
</evidence>
<organism evidence="11 12">
    <name type="scientific">Paracraurococcus lichenis</name>
    <dbReference type="NCBI Taxonomy" id="3064888"/>
    <lineage>
        <taxon>Bacteria</taxon>
        <taxon>Pseudomonadati</taxon>
        <taxon>Pseudomonadota</taxon>
        <taxon>Alphaproteobacteria</taxon>
        <taxon>Acetobacterales</taxon>
        <taxon>Roseomonadaceae</taxon>
        <taxon>Paracraurococcus</taxon>
    </lineage>
</organism>
<dbReference type="SUPFAM" id="SSF58104">
    <property type="entry name" value="Methyl-accepting chemotaxis protein (MCP) signaling domain"/>
    <property type="match status" value="1"/>
</dbReference>
<dbReference type="InterPro" id="IPR003660">
    <property type="entry name" value="HAMP_dom"/>
</dbReference>
<dbReference type="Gene3D" id="6.10.340.10">
    <property type="match status" value="1"/>
</dbReference>
<dbReference type="SMART" id="SM00283">
    <property type="entry name" value="MA"/>
    <property type="match status" value="1"/>
</dbReference>
<evidence type="ECO:0000313" key="11">
    <source>
        <dbReference type="EMBL" id="MDO9708039.1"/>
    </source>
</evidence>
<comment type="subcellular location">
    <subcellularLocation>
        <location evidence="1">Cell inner membrane</location>
        <topology evidence="1">Multi-pass membrane protein</topology>
    </subcellularLocation>
</comment>
<dbReference type="Pfam" id="PF00015">
    <property type="entry name" value="MCPsignal"/>
    <property type="match status" value="1"/>
</dbReference>
<gene>
    <name evidence="11" type="ORF">Q7A36_06785</name>
</gene>
<dbReference type="Pfam" id="PF00672">
    <property type="entry name" value="HAMP"/>
    <property type="match status" value="1"/>
</dbReference>
<dbReference type="PANTHER" id="PTHR32089:SF112">
    <property type="entry name" value="LYSOZYME-LIKE PROTEIN-RELATED"/>
    <property type="match status" value="1"/>
</dbReference>
<evidence type="ECO:0000256" key="3">
    <source>
        <dbReference type="ARBA" id="ARBA00023224"/>
    </source>
</evidence>
<dbReference type="PANTHER" id="PTHR32089">
    <property type="entry name" value="METHYL-ACCEPTING CHEMOTAXIS PROTEIN MCPB"/>
    <property type="match status" value="1"/>
</dbReference>
<name>A0ABT9DVX6_9PROT</name>
<evidence type="ECO:0000256" key="6">
    <source>
        <dbReference type="SAM" id="Coils"/>
    </source>
</evidence>
<accession>A0ABT9DVX6</accession>
<evidence type="ECO:0000256" key="4">
    <source>
        <dbReference type="ARBA" id="ARBA00029447"/>
    </source>
</evidence>